<dbReference type="AlphaFoldDB" id="A0A1W1I4J5"/>
<keyword evidence="5" id="KW-0472">Membrane</keyword>
<feature type="binding site" evidence="4">
    <location>
        <position position="76"/>
    </location>
    <ligand>
        <name>Fe cation</name>
        <dbReference type="ChEBI" id="CHEBI:24875"/>
        <label>1</label>
    </ligand>
</feature>
<feature type="binding site" evidence="4">
    <location>
        <position position="110"/>
    </location>
    <ligand>
        <name>Fe cation</name>
        <dbReference type="ChEBI" id="CHEBI:24875"/>
        <label>1</label>
    </ligand>
</feature>
<keyword evidence="5" id="KW-0812">Transmembrane</keyword>
<comment type="similarity">
    <text evidence="1 2">Belongs to the ribonucleoside diphosphate reductase small chain family.</text>
</comment>
<dbReference type="GO" id="GO:0004748">
    <property type="term" value="F:ribonucleoside-diphosphate reductase activity, thioredoxin disulfide as acceptor"/>
    <property type="evidence" value="ECO:0007669"/>
    <property type="project" value="UniProtKB-EC"/>
</dbReference>
<feature type="active site" evidence="3">
    <location>
        <position position="114"/>
    </location>
</feature>
<sequence length="340" mass="38841">MSHVKRPARLLDPGMCLTLRPMAYPVFFDMYRSAIKNTWTVEEVDFSTDVGDLRTKMSAAERHLVQRLVAFFATGDSIVANNLVLNLYEHINAPEARMYLSRQLYEEALHVQFYLTLLDTYVPDPDERFSAFAAVETIPSIRRKAEFCFRWMDSIHRLDALDSREKRSRFLRNLVCFAACIEGLFFFAAFAYVYFLRSRGLLHGLASGTNWVFRDESAHMAFAFEVVSQVRREEPELFDGAFEADIGLMMDEAVACETAFAEDLLGGGVAGLSLRDVRQYLQFVADQRLTTLGLRKRYGAKNPFTFMDLQDVQEVANFFERRVSAYQVGVTGDVAFDAAF</sequence>
<dbReference type="SUPFAM" id="SSF47240">
    <property type="entry name" value="Ferritin-like"/>
    <property type="match status" value="1"/>
</dbReference>
<dbReference type="Gene3D" id="1.10.620.20">
    <property type="entry name" value="Ribonucleotide Reductase, subunit A"/>
    <property type="match status" value="1"/>
</dbReference>
<dbReference type="InterPro" id="IPR000358">
    <property type="entry name" value="RNR_small_fam"/>
</dbReference>
<accession>A0A1W1I4J5</accession>
<dbReference type="OrthoDB" id="9766544at2"/>
<organism evidence="6 7">
    <name type="scientific">Nitrospira japonica</name>
    <dbReference type="NCBI Taxonomy" id="1325564"/>
    <lineage>
        <taxon>Bacteria</taxon>
        <taxon>Pseudomonadati</taxon>
        <taxon>Nitrospirota</taxon>
        <taxon>Nitrospiria</taxon>
        <taxon>Nitrospirales</taxon>
        <taxon>Nitrospiraceae</taxon>
        <taxon>Nitrospira</taxon>
    </lineage>
</organism>
<name>A0A1W1I4J5_9BACT</name>
<keyword evidence="7" id="KW-1185">Reference proteome</keyword>
<dbReference type="STRING" id="1325564.NSJP_1689"/>
<dbReference type="InterPro" id="IPR033909">
    <property type="entry name" value="RNR_small"/>
</dbReference>
<keyword evidence="2 4" id="KW-0408">Iron</keyword>
<dbReference type="Pfam" id="PF00268">
    <property type="entry name" value="Ribonuc_red_sm"/>
    <property type="match status" value="1"/>
</dbReference>
<dbReference type="GO" id="GO:0009263">
    <property type="term" value="P:deoxyribonucleotide biosynthetic process"/>
    <property type="evidence" value="ECO:0007669"/>
    <property type="project" value="UniProtKB-KW"/>
</dbReference>
<dbReference type="EMBL" id="LT828648">
    <property type="protein sequence ID" value="SLM47861.1"/>
    <property type="molecule type" value="Genomic_DNA"/>
</dbReference>
<feature type="binding site" evidence="4">
    <location>
        <position position="107"/>
    </location>
    <ligand>
        <name>Fe cation</name>
        <dbReference type="ChEBI" id="CHEBI:24875"/>
        <label>1</label>
    </ligand>
</feature>
<dbReference type="KEGG" id="nja:NSJP_1689"/>
<dbReference type="CDD" id="cd01049">
    <property type="entry name" value="RNRR2"/>
    <property type="match status" value="1"/>
</dbReference>
<dbReference type="InterPro" id="IPR009078">
    <property type="entry name" value="Ferritin-like_SF"/>
</dbReference>
<reference evidence="6 7" key="1">
    <citation type="submission" date="2017-03" db="EMBL/GenBank/DDBJ databases">
        <authorList>
            <person name="Afonso C.L."/>
            <person name="Miller P.J."/>
            <person name="Scott M.A."/>
            <person name="Spackman E."/>
            <person name="Goraichik I."/>
            <person name="Dimitrov K.M."/>
            <person name="Suarez D.L."/>
            <person name="Swayne D.E."/>
        </authorList>
    </citation>
    <scope>NUCLEOTIDE SEQUENCE [LARGE SCALE GENOMIC DNA]</scope>
    <source>
        <strain evidence="6">Genome sequencing of Nitrospira japonica strain NJ11</strain>
    </source>
</reference>
<evidence type="ECO:0000256" key="4">
    <source>
        <dbReference type="PIRSR" id="PIRSR000355-2"/>
    </source>
</evidence>
<dbReference type="Proteomes" id="UP000192042">
    <property type="component" value="Chromosome I"/>
</dbReference>
<feature type="binding site" evidence="4">
    <location>
        <position position="107"/>
    </location>
    <ligand>
        <name>Fe cation</name>
        <dbReference type="ChEBI" id="CHEBI:24875"/>
        <label>2</label>
    </ligand>
</feature>
<comment type="catalytic activity">
    <reaction evidence="2">
        <text>a 2'-deoxyribonucleoside 5'-diphosphate + [thioredoxin]-disulfide + H2O = a ribonucleoside 5'-diphosphate + [thioredoxin]-dithiol</text>
        <dbReference type="Rhea" id="RHEA:23252"/>
        <dbReference type="Rhea" id="RHEA-COMP:10698"/>
        <dbReference type="Rhea" id="RHEA-COMP:10700"/>
        <dbReference type="ChEBI" id="CHEBI:15377"/>
        <dbReference type="ChEBI" id="CHEBI:29950"/>
        <dbReference type="ChEBI" id="CHEBI:50058"/>
        <dbReference type="ChEBI" id="CHEBI:57930"/>
        <dbReference type="ChEBI" id="CHEBI:73316"/>
        <dbReference type="EC" id="1.17.4.1"/>
    </reaction>
</comment>
<keyword evidence="5" id="KW-1133">Transmembrane helix</keyword>
<keyword evidence="2 6" id="KW-0560">Oxidoreductase</keyword>
<dbReference type="GO" id="GO:0046872">
    <property type="term" value="F:metal ion binding"/>
    <property type="evidence" value="ECO:0007669"/>
    <property type="project" value="UniProtKB-KW"/>
</dbReference>
<keyword evidence="2 4" id="KW-0479">Metal-binding</keyword>
<dbReference type="PANTHER" id="PTHR23409">
    <property type="entry name" value="RIBONUCLEOSIDE-DIPHOSPHATE REDUCTASE SMALL CHAIN"/>
    <property type="match status" value="1"/>
</dbReference>
<evidence type="ECO:0000313" key="7">
    <source>
        <dbReference type="Proteomes" id="UP000192042"/>
    </source>
</evidence>
<feature type="transmembrane region" description="Helical" evidence="5">
    <location>
        <begin position="174"/>
        <end position="195"/>
    </location>
</feature>
<evidence type="ECO:0000256" key="2">
    <source>
        <dbReference type="PIRNR" id="PIRNR000355"/>
    </source>
</evidence>
<comment type="cofactor">
    <cofactor evidence="2 4">
        <name>Fe cation</name>
        <dbReference type="ChEBI" id="CHEBI:24875"/>
    </cofactor>
    <text evidence="2 4">Binds 2 iron ions per subunit.</text>
</comment>
<evidence type="ECO:0000256" key="3">
    <source>
        <dbReference type="PIRSR" id="PIRSR000355-1"/>
    </source>
</evidence>
<comment type="function">
    <text evidence="2">Provides the precursors necessary for DNA synthesis. Catalyzes the biosynthesis of deoxyribonucleotides from the corresponding ribonucleotides.</text>
</comment>
<dbReference type="EC" id="1.17.4.1" evidence="2"/>
<dbReference type="RefSeq" id="WP_080886330.1">
    <property type="nucleotide sequence ID" value="NZ_LT828648.1"/>
</dbReference>
<dbReference type="InterPro" id="IPR012348">
    <property type="entry name" value="RNR-like"/>
</dbReference>
<evidence type="ECO:0000256" key="5">
    <source>
        <dbReference type="SAM" id="Phobius"/>
    </source>
</evidence>
<protein>
    <recommendedName>
        <fullName evidence="2">Ribonucleoside-diphosphate reductase subunit beta</fullName>
        <ecNumber evidence="2">1.17.4.1</ecNumber>
    </recommendedName>
</protein>
<gene>
    <name evidence="6" type="ORF">NSJP_1689</name>
</gene>
<dbReference type="PIRSF" id="PIRSF000355">
    <property type="entry name" value="NrdB"/>
    <property type="match status" value="1"/>
</dbReference>
<evidence type="ECO:0000256" key="1">
    <source>
        <dbReference type="ARBA" id="ARBA00009303"/>
    </source>
</evidence>
<keyword evidence="2" id="KW-0215">Deoxyribonucleotide synthesis</keyword>
<dbReference type="PANTHER" id="PTHR23409:SF18">
    <property type="entry name" value="RIBONUCLEOSIDE-DIPHOSPHATE REDUCTASE SUBUNIT M2"/>
    <property type="match status" value="1"/>
</dbReference>
<proteinExistence type="inferred from homology"/>
<feature type="binding site" evidence="4">
    <location>
        <position position="219"/>
    </location>
    <ligand>
        <name>Fe cation</name>
        <dbReference type="ChEBI" id="CHEBI:24875"/>
        <label>2</label>
    </ligand>
</feature>
<feature type="binding site" evidence="4">
    <location>
        <position position="182"/>
    </location>
    <ligand>
        <name>Fe cation</name>
        <dbReference type="ChEBI" id="CHEBI:24875"/>
        <label>2</label>
    </ligand>
</feature>
<dbReference type="UniPathway" id="UPA00326"/>
<feature type="binding site" evidence="4">
    <location>
        <position position="216"/>
    </location>
    <ligand>
        <name>Fe cation</name>
        <dbReference type="ChEBI" id="CHEBI:24875"/>
        <label>2</label>
    </ligand>
</feature>
<evidence type="ECO:0000313" key="6">
    <source>
        <dbReference type="EMBL" id="SLM47861.1"/>
    </source>
</evidence>